<proteinExistence type="predicted"/>
<sequence>MEHWDTTTIEEIQDNDLEQMTLDLTDKNGSRPGDHLIEEPLGEAIERLLESCKTSGDHNGKGHSTDQELIHQATSATLVEMLFPTQEEAGEHKACHQLDLLAPRQQDALILKMPPRGITTSFSVSHHLQA</sequence>
<dbReference type="Proteomes" id="UP001235939">
    <property type="component" value="Chromosome 22"/>
</dbReference>
<dbReference type="EMBL" id="CP092884">
    <property type="protein sequence ID" value="UYV82648.1"/>
    <property type="molecule type" value="Genomic_DNA"/>
</dbReference>
<gene>
    <name evidence="1" type="ORF">LAZ67_22000369</name>
</gene>
<evidence type="ECO:0000313" key="1">
    <source>
        <dbReference type="EMBL" id="UYV82648.1"/>
    </source>
</evidence>
<name>A0ABY6LS36_9ARAC</name>
<keyword evidence="2" id="KW-1185">Reference proteome</keyword>
<organism evidence="1 2">
    <name type="scientific">Cordylochernes scorpioides</name>
    <dbReference type="NCBI Taxonomy" id="51811"/>
    <lineage>
        <taxon>Eukaryota</taxon>
        <taxon>Metazoa</taxon>
        <taxon>Ecdysozoa</taxon>
        <taxon>Arthropoda</taxon>
        <taxon>Chelicerata</taxon>
        <taxon>Arachnida</taxon>
        <taxon>Pseudoscorpiones</taxon>
        <taxon>Cheliferoidea</taxon>
        <taxon>Chernetidae</taxon>
        <taxon>Cordylochernes</taxon>
    </lineage>
</organism>
<evidence type="ECO:0000313" key="2">
    <source>
        <dbReference type="Proteomes" id="UP001235939"/>
    </source>
</evidence>
<accession>A0ABY6LS36</accession>
<reference evidence="1 2" key="1">
    <citation type="submission" date="2022-03" db="EMBL/GenBank/DDBJ databases">
        <title>A chromosomal length assembly of Cordylochernes scorpioides.</title>
        <authorList>
            <person name="Zeh D."/>
            <person name="Zeh J."/>
        </authorList>
    </citation>
    <scope>NUCLEOTIDE SEQUENCE [LARGE SCALE GENOMIC DNA]</scope>
    <source>
        <strain evidence="1">IN4F17</strain>
        <tissue evidence="1">Whole Body</tissue>
    </source>
</reference>
<protein>
    <submittedName>
        <fullName evidence="1">Uncharacterized protein</fullName>
    </submittedName>
</protein>